<evidence type="ECO:0000313" key="2">
    <source>
        <dbReference type="EMBL" id="CAH1395841.1"/>
    </source>
</evidence>
<dbReference type="AlphaFoldDB" id="A0A9P0H5N8"/>
<keyword evidence="3" id="KW-1185">Reference proteome</keyword>
<sequence length="146" mass="16700">MNTIENVTLAMLGRGKYVMNLVFKVTKTITGGKLWVTLNKCKTTSVGDCEYVLTYHLEYCSMLSAKGPWSGFLEASRPRFKCPMKPGNYMIRNASLDASQIMNIGSVAPARWWDDYHWRVKFELIDKKQSLGCGIITMSYQRIRLN</sequence>
<protein>
    <recommendedName>
        <fullName evidence="4">MD-2-related lipid-recognition domain-containing protein</fullName>
    </recommendedName>
</protein>
<reference evidence="2" key="1">
    <citation type="submission" date="2022-01" db="EMBL/GenBank/DDBJ databases">
        <authorList>
            <person name="King R."/>
        </authorList>
    </citation>
    <scope>NUCLEOTIDE SEQUENCE</scope>
</reference>
<name>A0A9P0H5N8_NEZVI</name>
<dbReference type="Proteomes" id="UP001152798">
    <property type="component" value="Chromosome 3"/>
</dbReference>
<gene>
    <name evidence="2" type="ORF">NEZAVI_LOCUS6043</name>
</gene>
<evidence type="ECO:0000256" key="1">
    <source>
        <dbReference type="ARBA" id="ARBA00022729"/>
    </source>
</evidence>
<proteinExistence type="predicted"/>
<organism evidence="2 3">
    <name type="scientific">Nezara viridula</name>
    <name type="common">Southern green stink bug</name>
    <name type="synonym">Cimex viridulus</name>
    <dbReference type="NCBI Taxonomy" id="85310"/>
    <lineage>
        <taxon>Eukaryota</taxon>
        <taxon>Metazoa</taxon>
        <taxon>Ecdysozoa</taxon>
        <taxon>Arthropoda</taxon>
        <taxon>Hexapoda</taxon>
        <taxon>Insecta</taxon>
        <taxon>Pterygota</taxon>
        <taxon>Neoptera</taxon>
        <taxon>Paraneoptera</taxon>
        <taxon>Hemiptera</taxon>
        <taxon>Heteroptera</taxon>
        <taxon>Panheteroptera</taxon>
        <taxon>Pentatomomorpha</taxon>
        <taxon>Pentatomoidea</taxon>
        <taxon>Pentatomidae</taxon>
        <taxon>Pentatominae</taxon>
        <taxon>Nezara</taxon>
    </lineage>
</organism>
<dbReference type="EMBL" id="OV725079">
    <property type="protein sequence ID" value="CAH1395841.1"/>
    <property type="molecule type" value="Genomic_DNA"/>
</dbReference>
<dbReference type="Gene3D" id="2.70.220.10">
    <property type="entry name" value="Ganglioside GM2 activator"/>
    <property type="match status" value="1"/>
</dbReference>
<accession>A0A9P0H5N8</accession>
<keyword evidence="1" id="KW-0732">Signal</keyword>
<evidence type="ECO:0008006" key="4">
    <source>
        <dbReference type="Google" id="ProtNLM"/>
    </source>
</evidence>
<evidence type="ECO:0000313" key="3">
    <source>
        <dbReference type="Proteomes" id="UP001152798"/>
    </source>
</evidence>
<dbReference type="InterPro" id="IPR036846">
    <property type="entry name" value="GM2-AP_sf"/>
</dbReference>
<dbReference type="OrthoDB" id="8183300at2759"/>